<reference evidence="2 3" key="1">
    <citation type="submission" date="2017-06" db="EMBL/GenBank/DDBJ databases">
        <title>Sequencing and comparative analysis of myxobacterial genomes.</title>
        <authorList>
            <person name="Rupp O."/>
            <person name="Goesmann A."/>
            <person name="Sogaard-Andersen L."/>
        </authorList>
    </citation>
    <scope>NUCLEOTIDE SEQUENCE [LARGE SCALE GENOMIC DNA]</scope>
    <source>
        <strain evidence="2 3">DSM 14697</strain>
    </source>
</reference>
<evidence type="ECO:0000313" key="2">
    <source>
        <dbReference type="EMBL" id="ATB51534.1"/>
    </source>
</evidence>
<protein>
    <submittedName>
        <fullName evidence="2">Uncharacterized protein</fullName>
    </submittedName>
</protein>
<dbReference type="Proteomes" id="UP000217343">
    <property type="component" value="Chromosome"/>
</dbReference>
<keyword evidence="3" id="KW-1185">Reference proteome</keyword>
<evidence type="ECO:0000256" key="1">
    <source>
        <dbReference type="SAM" id="MobiDB-lite"/>
    </source>
</evidence>
<proteinExistence type="predicted"/>
<dbReference type="AlphaFoldDB" id="A0A286SGQ2"/>
<feature type="region of interest" description="Disordered" evidence="1">
    <location>
        <begin position="91"/>
        <end position="118"/>
    </location>
</feature>
<organism evidence="2 3">
    <name type="scientific">Corallococcus macrosporus DSM 14697</name>
    <dbReference type="NCBI Taxonomy" id="1189310"/>
    <lineage>
        <taxon>Bacteria</taxon>
        <taxon>Pseudomonadati</taxon>
        <taxon>Myxococcota</taxon>
        <taxon>Myxococcia</taxon>
        <taxon>Myxococcales</taxon>
        <taxon>Cystobacterineae</taxon>
        <taxon>Myxococcaceae</taxon>
        <taxon>Corallococcus</taxon>
    </lineage>
</organism>
<gene>
    <name evidence="2" type="ORF">MYMAC_007197</name>
</gene>
<sequence length="290" mass="31973">MGSEVNRSSARHTGPHRPRAQACFVFQVEPWRAPRMGARSRSSRPCTSWCTVEPNGHAHPKPVQTGHVLSPSSCSTWNRGWRRNAYEQLSSARRTDAVGPPRCSTAHGGGPGMSTEAGRRGRPHVFLFHVEPWRAYARAAHPSRACVRTFAPHHHGTDMRASPSLIPSTRLFPFHVEPAGQFACAQPWCSGVRTFVPQHHAMGAGAPIPHHAPLPVPCGAPAHVPPAHHVHAFAHHRDGHERTPAVHHDCPRRLLFHVERPGARASHGSTASAVERSRLLLRRGQRWCRA</sequence>
<name>A0A286SGQ2_9BACT</name>
<evidence type="ECO:0000313" key="3">
    <source>
        <dbReference type="Proteomes" id="UP000217343"/>
    </source>
</evidence>
<accession>A0A286SGQ2</accession>
<dbReference type="KEGG" id="mmas:MYMAC_007197"/>
<dbReference type="EMBL" id="CP022203">
    <property type="protein sequence ID" value="ATB51534.1"/>
    <property type="molecule type" value="Genomic_DNA"/>
</dbReference>